<dbReference type="SUPFAM" id="SSF53335">
    <property type="entry name" value="S-adenosyl-L-methionine-dependent methyltransferases"/>
    <property type="match status" value="1"/>
</dbReference>
<reference evidence="1 2" key="1">
    <citation type="submission" date="2019-04" db="EMBL/GenBank/DDBJ databases">
        <authorList>
            <person name="Van Vliet M D."/>
        </authorList>
    </citation>
    <scope>NUCLEOTIDE SEQUENCE [LARGE SCALE GENOMIC DNA]</scope>
    <source>
        <strain evidence="1 2">F21</strain>
    </source>
</reference>
<evidence type="ECO:0000313" key="1">
    <source>
        <dbReference type="EMBL" id="VGO21029.1"/>
    </source>
</evidence>
<evidence type="ECO:0000313" key="2">
    <source>
        <dbReference type="Proteomes" id="UP000346198"/>
    </source>
</evidence>
<protein>
    <submittedName>
        <fullName evidence="1">Uncharacterized protein</fullName>
    </submittedName>
</protein>
<dbReference type="CDD" id="cd02440">
    <property type="entry name" value="AdoMet_MTases"/>
    <property type="match status" value="1"/>
</dbReference>
<sequence>MIRASIIQLYDTFRTKQFLNKIGKDNLDAKNHLDHAFSASRRRRPYLAYAELKTAEYLGADQKQVEKYKAIYRRALPDPKLMSHNQYFRFKTLASEIMERSSSDKVSVLDVGGGEGGLAAFLPENASYCLADPNFNGISGENLPFTDHSFDHVISCHVLEHIPMNERYLFLDQLLSKSRSGVILLNPFHAEGTQDSARLKFIIKLTGVEWAKEHLECTLPRIEDLQEYASDRGLDICVTPNGTMATTTAFVFLDYFASKSGLKNDWKEVNAFFNEKYSDILDSPEYPTAYLVYLGHPKK</sequence>
<dbReference type="EMBL" id="CAAHFH010000002">
    <property type="protein sequence ID" value="VGO21029.1"/>
    <property type="molecule type" value="Genomic_DNA"/>
</dbReference>
<dbReference type="Proteomes" id="UP000346198">
    <property type="component" value="Unassembled WGS sequence"/>
</dbReference>
<proteinExistence type="predicted"/>
<keyword evidence="2" id="KW-1185">Reference proteome</keyword>
<dbReference type="AlphaFoldDB" id="A0A6C2UM27"/>
<dbReference type="Pfam" id="PF13489">
    <property type="entry name" value="Methyltransf_23"/>
    <property type="match status" value="1"/>
</dbReference>
<dbReference type="Gene3D" id="3.40.50.150">
    <property type="entry name" value="Vaccinia Virus protein VP39"/>
    <property type="match status" value="1"/>
</dbReference>
<organism evidence="1 2">
    <name type="scientific">Pontiella sulfatireligans</name>
    <dbReference type="NCBI Taxonomy" id="2750658"/>
    <lineage>
        <taxon>Bacteria</taxon>
        <taxon>Pseudomonadati</taxon>
        <taxon>Kiritimatiellota</taxon>
        <taxon>Kiritimatiellia</taxon>
        <taxon>Kiritimatiellales</taxon>
        <taxon>Pontiellaceae</taxon>
        <taxon>Pontiella</taxon>
    </lineage>
</organism>
<accession>A0A6C2UM27</accession>
<dbReference type="RefSeq" id="WP_136062518.1">
    <property type="nucleotide sequence ID" value="NZ_CAAHFH010000002.1"/>
</dbReference>
<dbReference type="InterPro" id="IPR029063">
    <property type="entry name" value="SAM-dependent_MTases_sf"/>
</dbReference>
<name>A0A6C2UM27_9BACT</name>
<gene>
    <name evidence="1" type="ORF">SCARR_03098</name>
</gene>